<gene>
    <name evidence="1" type="ORF">IQ260_24760</name>
</gene>
<protein>
    <submittedName>
        <fullName evidence="1">Uncharacterized protein</fullName>
    </submittedName>
</protein>
<dbReference type="EMBL" id="JADEXP010000332">
    <property type="protein sequence ID" value="MBE9069859.1"/>
    <property type="molecule type" value="Genomic_DNA"/>
</dbReference>
<name>A0A928ZYI8_LEPEC</name>
<reference evidence="1" key="1">
    <citation type="submission" date="2020-10" db="EMBL/GenBank/DDBJ databases">
        <authorList>
            <person name="Castelo-Branco R."/>
            <person name="Eusebio N."/>
            <person name="Adriana R."/>
            <person name="Vieira A."/>
            <person name="Brugerolle De Fraissinette N."/>
            <person name="Rezende De Castro R."/>
            <person name="Schneider M.P."/>
            <person name="Vasconcelos V."/>
            <person name="Leao P.N."/>
        </authorList>
    </citation>
    <scope>NUCLEOTIDE SEQUENCE</scope>
    <source>
        <strain evidence="1">LEGE 11479</strain>
    </source>
</reference>
<accession>A0A928ZYI8</accession>
<organism evidence="1 2">
    <name type="scientific">Leptolyngbya cf. ectocarpi LEGE 11479</name>
    <dbReference type="NCBI Taxonomy" id="1828722"/>
    <lineage>
        <taxon>Bacteria</taxon>
        <taxon>Bacillati</taxon>
        <taxon>Cyanobacteriota</taxon>
        <taxon>Cyanophyceae</taxon>
        <taxon>Leptolyngbyales</taxon>
        <taxon>Leptolyngbyaceae</taxon>
        <taxon>Leptolyngbya group</taxon>
        <taxon>Leptolyngbya</taxon>
    </lineage>
</organism>
<evidence type="ECO:0000313" key="2">
    <source>
        <dbReference type="Proteomes" id="UP000615026"/>
    </source>
</evidence>
<sequence length="241" mass="27075">MIESNGDKGYAKIVDERFGYDPFEVLESGNQELTPKGKNAFWDAISAFKFRGPEPLIRMLNSGKKYVVIRALQVFSELGHPGVVLVDMAIERIDLDDAAAKYYILDGALSHLGSLSDRQIARLLSLSEESYANLRKRYITLLTLLETSTIRNALPFLDKKKDLQFHEKGVQLLENAPSIEVLLHQAKSESKILSAYAYAALLNLINTDVVNDLPATFGGGEEHDFLRFKLAQRQKKTRSRS</sequence>
<keyword evidence="2" id="KW-1185">Reference proteome</keyword>
<comment type="caution">
    <text evidence="1">The sequence shown here is derived from an EMBL/GenBank/DDBJ whole genome shotgun (WGS) entry which is preliminary data.</text>
</comment>
<dbReference type="AlphaFoldDB" id="A0A928ZYI8"/>
<dbReference type="RefSeq" id="WP_193995747.1">
    <property type="nucleotide sequence ID" value="NZ_JADEXP010000332.1"/>
</dbReference>
<evidence type="ECO:0000313" key="1">
    <source>
        <dbReference type="EMBL" id="MBE9069859.1"/>
    </source>
</evidence>
<dbReference type="Proteomes" id="UP000615026">
    <property type="component" value="Unassembled WGS sequence"/>
</dbReference>
<proteinExistence type="predicted"/>